<feature type="domain" description="GSKIP" evidence="1">
    <location>
        <begin position="17"/>
        <end position="110"/>
    </location>
</feature>
<name>A0A0C3GBS0_PILCF</name>
<dbReference type="InterPro" id="IPR023231">
    <property type="entry name" value="GSKIP_dom_sf"/>
</dbReference>
<evidence type="ECO:0000313" key="3">
    <source>
        <dbReference type="Proteomes" id="UP000054166"/>
    </source>
</evidence>
<reference evidence="3" key="2">
    <citation type="submission" date="2015-01" db="EMBL/GenBank/DDBJ databases">
        <title>Evolutionary Origins and Diversification of the Mycorrhizal Mutualists.</title>
        <authorList>
            <consortium name="DOE Joint Genome Institute"/>
            <consortium name="Mycorrhizal Genomics Consortium"/>
            <person name="Kohler A."/>
            <person name="Kuo A."/>
            <person name="Nagy L.G."/>
            <person name="Floudas D."/>
            <person name="Copeland A."/>
            <person name="Barry K.W."/>
            <person name="Cichocki N."/>
            <person name="Veneault-Fourrey C."/>
            <person name="LaButti K."/>
            <person name="Lindquist E.A."/>
            <person name="Lipzen A."/>
            <person name="Lundell T."/>
            <person name="Morin E."/>
            <person name="Murat C."/>
            <person name="Riley R."/>
            <person name="Ohm R."/>
            <person name="Sun H."/>
            <person name="Tunlid A."/>
            <person name="Henrissat B."/>
            <person name="Grigoriev I.V."/>
            <person name="Hibbett D.S."/>
            <person name="Martin F."/>
        </authorList>
    </citation>
    <scope>NUCLEOTIDE SEQUENCE [LARGE SCALE GENOMIC DNA]</scope>
    <source>
        <strain evidence="3">F 1598</strain>
    </source>
</reference>
<dbReference type="EMBL" id="KN832975">
    <property type="protein sequence ID" value="KIM89159.1"/>
    <property type="molecule type" value="Genomic_DNA"/>
</dbReference>
<evidence type="ECO:0000259" key="1">
    <source>
        <dbReference type="Pfam" id="PF05303"/>
    </source>
</evidence>
<dbReference type="HOGENOM" id="CLU_155989_0_0_1"/>
<proteinExistence type="predicted"/>
<dbReference type="OrthoDB" id="5804279at2759"/>
<dbReference type="AlphaFoldDB" id="A0A0C3GBS0"/>
<accession>A0A0C3GBS0</accession>
<dbReference type="SUPFAM" id="SSF103107">
    <property type="entry name" value="Hypothetical protein c14orf129, hspc210"/>
    <property type="match status" value="1"/>
</dbReference>
<dbReference type="InterPro" id="IPR007967">
    <property type="entry name" value="GSKIP_dom"/>
</dbReference>
<gene>
    <name evidence="2" type="ORF">PILCRDRAFT_813076</name>
</gene>
<sequence length="112" mass="12609">MSVVSPGSPSLYNFDSDELERALEEQSFGISEFELEDSTSSLESSALVTLLEGEVVAISLSSRGYQLIRNPRSSSPRMGKIYEAIESLLQSVSPLYERKRRENLFAQLERWS</sequence>
<evidence type="ECO:0000313" key="2">
    <source>
        <dbReference type="EMBL" id="KIM89159.1"/>
    </source>
</evidence>
<organism evidence="2 3">
    <name type="scientific">Piloderma croceum (strain F 1598)</name>
    <dbReference type="NCBI Taxonomy" id="765440"/>
    <lineage>
        <taxon>Eukaryota</taxon>
        <taxon>Fungi</taxon>
        <taxon>Dikarya</taxon>
        <taxon>Basidiomycota</taxon>
        <taxon>Agaricomycotina</taxon>
        <taxon>Agaricomycetes</taxon>
        <taxon>Agaricomycetidae</taxon>
        <taxon>Atheliales</taxon>
        <taxon>Atheliaceae</taxon>
        <taxon>Piloderma</taxon>
    </lineage>
</organism>
<reference evidence="2 3" key="1">
    <citation type="submission" date="2014-04" db="EMBL/GenBank/DDBJ databases">
        <authorList>
            <consortium name="DOE Joint Genome Institute"/>
            <person name="Kuo A."/>
            <person name="Tarkka M."/>
            <person name="Buscot F."/>
            <person name="Kohler A."/>
            <person name="Nagy L.G."/>
            <person name="Floudas D."/>
            <person name="Copeland A."/>
            <person name="Barry K.W."/>
            <person name="Cichocki N."/>
            <person name="Veneault-Fourrey C."/>
            <person name="LaButti K."/>
            <person name="Lindquist E.A."/>
            <person name="Lipzen A."/>
            <person name="Lundell T."/>
            <person name="Morin E."/>
            <person name="Murat C."/>
            <person name="Sun H."/>
            <person name="Tunlid A."/>
            <person name="Henrissat B."/>
            <person name="Grigoriev I.V."/>
            <person name="Hibbett D.S."/>
            <person name="Martin F."/>
            <person name="Nordberg H.P."/>
            <person name="Cantor M.N."/>
            <person name="Hua S.X."/>
        </authorList>
    </citation>
    <scope>NUCLEOTIDE SEQUENCE [LARGE SCALE GENOMIC DNA]</scope>
    <source>
        <strain evidence="2 3">F 1598</strain>
    </source>
</reference>
<protein>
    <recommendedName>
        <fullName evidence="1">GSKIP domain-containing protein</fullName>
    </recommendedName>
</protein>
<dbReference type="Pfam" id="PF05303">
    <property type="entry name" value="GSKIP_dom"/>
    <property type="match status" value="1"/>
</dbReference>
<dbReference type="Gene3D" id="3.30.2280.10">
    <property type="entry name" value="Hypothetical protein (hspc210)"/>
    <property type="match status" value="1"/>
</dbReference>
<keyword evidence="3" id="KW-1185">Reference proteome</keyword>
<dbReference type="Proteomes" id="UP000054166">
    <property type="component" value="Unassembled WGS sequence"/>
</dbReference>
<dbReference type="InParanoid" id="A0A0C3GBS0"/>